<evidence type="ECO:0000256" key="1">
    <source>
        <dbReference type="SAM" id="SignalP"/>
    </source>
</evidence>
<gene>
    <name evidence="2" type="ORF">P5673_009413</name>
</gene>
<feature type="signal peptide" evidence="1">
    <location>
        <begin position="1"/>
        <end position="17"/>
    </location>
</feature>
<comment type="caution">
    <text evidence="2">The sequence shown here is derived from an EMBL/GenBank/DDBJ whole genome shotgun (WGS) entry which is preliminary data.</text>
</comment>
<name>A0AAD9QTD7_ACRCE</name>
<organism evidence="2 3">
    <name type="scientific">Acropora cervicornis</name>
    <name type="common">Staghorn coral</name>
    <dbReference type="NCBI Taxonomy" id="6130"/>
    <lineage>
        <taxon>Eukaryota</taxon>
        <taxon>Metazoa</taxon>
        <taxon>Cnidaria</taxon>
        <taxon>Anthozoa</taxon>
        <taxon>Hexacorallia</taxon>
        <taxon>Scleractinia</taxon>
        <taxon>Astrocoeniina</taxon>
        <taxon>Acroporidae</taxon>
        <taxon>Acropora</taxon>
    </lineage>
</organism>
<evidence type="ECO:0000313" key="2">
    <source>
        <dbReference type="EMBL" id="KAK2566740.1"/>
    </source>
</evidence>
<feature type="chain" id="PRO_5042060181" evidence="1">
    <location>
        <begin position="18"/>
        <end position="130"/>
    </location>
</feature>
<keyword evidence="3" id="KW-1185">Reference proteome</keyword>
<accession>A0AAD9QTD7</accession>
<dbReference type="EMBL" id="JARQWQ010000016">
    <property type="protein sequence ID" value="KAK2566740.1"/>
    <property type="molecule type" value="Genomic_DNA"/>
</dbReference>
<dbReference type="Proteomes" id="UP001249851">
    <property type="component" value="Unassembled WGS sequence"/>
</dbReference>
<proteinExistence type="predicted"/>
<keyword evidence="1" id="KW-0732">Signal</keyword>
<reference evidence="2" key="1">
    <citation type="journal article" date="2023" name="G3 (Bethesda)">
        <title>Whole genome assembly and annotation of the endangered Caribbean coral Acropora cervicornis.</title>
        <authorList>
            <person name="Selwyn J.D."/>
            <person name="Vollmer S.V."/>
        </authorList>
    </citation>
    <scope>NUCLEOTIDE SEQUENCE</scope>
    <source>
        <strain evidence="2">K2</strain>
    </source>
</reference>
<sequence>MFLLLLFFKCFSDVFKAFENNIEPFVENRQKFHKRSLNIKTKKIDIMTDQKPSAVTEIDISVCLRLSNSVLREDQCNNPHQWLASVRVTFFWFRLEFCYGQEKQLVFVQVFLKLNKFLWEAVEKHSTTVS</sequence>
<dbReference type="AlphaFoldDB" id="A0AAD9QTD7"/>
<protein>
    <submittedName>
        <fullName evidence="2">Uncharacterized protein</fullName>
    </submittedName>
</protein>
<evidence type="ECO:0000313" key="3">
    <source>
        <dbReference type="Proteomes" id="UP001249851"/>
    </source>
</evidence>
<reference evidence="2" key="2">
    <citation type="journal article" date="2023" name="Science">
        <title>Genomic signatures of disease resistance in endangered staghorn corals.</title>
        <authorList>
            <person name="Vollmer S.V."/>
            <person name="Selwyn J.D."/>
            <person name="Despard B.A."/>
            <person name="Roesel C.L."/>
        </authorList>
    </citation>
    <scope>NUCLEOTIDE SEQUENCE</scope>
    <source>
        <strain evidence="2">K2</strain>
    </source>
</reference>